<dbReference type="PANTHER" id="PTHR42699">
    <property type="match status" value="1"/>
</dbReference>
<feature type="compositionally biased region" description="Polar residues" evidence="3">
    <location>
        <begin position="230"/>
        <end position="260"/>
    </location>
</feature>
<dbReference type="SUPFAM" id="SSF53383">
    <property type="entry name" value="PLP-dependent transferases"/>
    <property type="match status" value="1"/>
</dbReference>
<keyword evidence="2" id="KW-0663">Pyridoxal phosphate</keyword>
<feature type="compositionally biased region" description="Low complexity" evidence="3">
    <location>
        <begin position="195"/>
        <end position="213"/>
    </location>
</feature>
<reference evidence="4 5" key="1">
    <citation type="submission" date="2016-07" db="EMBL/GenBank/DDBJ databases">
        <title>Pervasive Adenine N6-methylation of Active Genes in Fungi.</title>
        <authorList>
            <consortium name="DOE Joint Genome Institute"/>
            <person name="Mondo S.J."/>
            <person name="Dannebaum R.O."/>
            <person name="Kuo R.C."/>
            <person name="Labutti K."/>
            <person name="Haridas S."/>
            <person name="Kuo A."/>
            <person name="Salamov A."/>
            <person name="Ahrendt S.R."/>
            <person name="Lipzen A."/>
            <person name="Sullivan W."/>
            <person name="Andreopoulos W.B."/>
            <person name="Clum A."/>
            <person name="Lindquist E."/>
            <person name="Daum C."/>
            <person name="Ramamoorthy G.K."/>
            <person name="Gryganskyi A."/>
            <person name="Culley D."/>
            <person name="Magnuson J.K."/>
            <person name="James T.Y."/>
            <person name="O'Malley M.A."/>
            <person name="Stajich J.E."/>
            <person name="Spatafora J.W."/>
            <person name="Visel A."/>
            <person name="Grigoriev I.V."/>
        </authorList>
    </citation>
    <scope>NUCLEOTIDE SEQUENCE [LARGE SCALE GENOMIC DNA]</scope>
    <source>
        <strain evidence="4 5">62-1032</strain>
    </source>
</reference>
<evidence type="ECO:0000256" key="2">
    <source>
        <dbReference type="ARBA" id="ARBA00022898"/>
    </source>
</evidence>
<dbReference type="InterPro" id="IPR051750">
    <property type="entry name" value="Trans-sulfuration_enzymes"/>
</dbReference>
<dbReference type="InParanoid" id="A0A1Y2G444"/>
<evidence type="ECO:0000313" key="5">
    <source>
        <dbReference type="Proteomes" id="UP000193467"/>
    </source>
</evidence>
<dbReference type="AlphaFoldDB" id="A0A1Y2G444"/>
<dbReference type="InterPro" id="IPR015424">
    <property type="entry name" value="PyrdxlP-dep_Trfase"/>
</dbReference>
<dbReference type="FunFam" id="3.40.640.10:FF:000094">
    <property type="entry name" value="Probable cystathionine gamma-synthase"/>
    <property type="match status" value="1"/>
</dbReference>
<dbReference type="GO" id="GO:0030170">
    <property type="term" value="F:pyridoxal phosphate binding"/>
    <property type="evidence" value="ECO:0007669"/>
    <property type="project" value="InterPro"/>
</dbReference>
<dbReference type="InterPro" id="IPR000277">
    <property type="entry name" value="Cys/Met-Metab_PyrdxlP-dep_enz"/>
</dbReference>
<dbReference type="InterPro" id="IPR015421">
    <property type="entry name" value="PyrdxlP-dep_Trfase_major"/>
</dbReference>
<accession>A0A1Y2G444</accession>
<evidence type="ECO:0000256" key="3">
    <source>
        <dbReference type="SAM" id="MobiDB-lite"/>
    </source>
</evidence>
<evidence type="ECO:0000256" key="1">
    <source>
        <dbReference type="ARBA" id="ARBA00001933"/>
    </source>
</evidence>
<comment type="cofactor">
    <cofactor evidence="1">
        <name>pyridoxal 5'-phosphate</name>
        <dbReference type="ChEBI" id="CHEBI:597326"/>
    </cofactor>
</comment>
<dbReference type="STRING" id="106004.A0A1Y2G444"/>
<dbReference type="Pfam" id="PF01053">
    <property type="entry name" value="Cys_Met_Meta_PP"/>
    <property type="match status" value="1"/>
</dbReference>
<dbReference type="Gene3D" id="3.90.1150.10">
    <property type="entry name" value="Aspartate Aminotransferase, domain 1"/>
    <property type="match status" value="1"/>
</dbReference>
<dbReference type="InterPro" id="IPR015422">
    <property type="entry name" value="PyrdxlP-dep_Trfase_small"/>
</dbReference>
<dbReference type="GO" id="GO:0019346">
    <property type="term" value="P:transsulfuration"/>
    <property type="evidence" value="ECO:0007669"/>
    <property type="project" value="InterPro"/>
</dbReference>
<dbReference type="EMBL" id="MCGR01000001">
    <property type="protein sequence ID" value="ORY92695.1"/>
    <property type="molecule type" value="Genomic_DNA"/>
</dbReference>
<feature type="region of interest" description="Disordered" evidence="3">
    <location>
        <begin position="185"/>
        <end position="286"/>
    </location>
</feature>
<dbReference type="GO" id="GO:0003962">
    <property type="term" value="F:cystathionine gamma-synthase activity"/>
    <property type="evidence" value="ECO:0007669"/>
    <property type="project" value="TreeGrafter"/>
</dbReference>
<sequence length="728" mass="78310">MPATGSSFGVVAPPECPVGATIPYMTPHAVSVSLPKWADNVDYEEGHQRIKDAMSSGYPRFYIHNQIDQLAQLANTRFGSPEELCILLPTANCAKGCQAFLASRTPPVTSRIVEWAVRSTSPAATAAAADPDAAAKQRTVTVYACFFPVGDFGVAKQFWQHTGDGISSRTAERCLTLLGEIDGDGNASPSATQQAAEPVVAAAEEGGISPKIGGPSGRYGSKGRYAVSKPSVTPTSSNGLITSSKLRYSTSKGPSRASNSDDSEPPSLANSIDSLPPKPTLSAPVLKDGRLAIDQDEDVLARYVEERYGRNLDLSLAPLAKLAMRRRIAGVLKETPGQAIPVERASKTENEQSTRGVASLTEEDVWLYPGGMSAIFHAHQLAMGARAATGKEIGKSICFGFPYTDTLKILEKWGPGCEFFGRGLAEDLPTLRATLEKASPPILALFCEFPSNPLLRTPPLGALRKLADEFGFMIVVDETIAGFVNVEVLPLADIVVSSLTKVFSGDSNVMGGSLVINPKGPHYEALKAYQSSVYEDFYFDEDAIYMERNSRDFQQRIAAENLNAETVCDLLRSRRAEGPSPIGMIPPPTTTASPSSVIKEIYYPKFMTPEHYTASLRPENPSLSHSSGFGALFSLTFTSILASSTFFDALPCYKGPSLGTNFTLACPYTILAHYTETDWALEWGVEKGLVRVSVGLEDLDLLREWFTDALDAAEKAVADAKARGEEVV</sequence>
<keyword evidence="5" id="KW-1185">Reference proteome</keyword>
<gene>
    <name evidence="4" type="ORF">BCR35DRAFT_273810</name>
</gene>
<dbReference type="OrthoDB" id="10047078at2759"/>
<name>A0A1Y2G444_9BASI</name>
<proteinExistence type="predicted"/>
<organism evidence="4 5">
    <name type="scientific">Leucosporidium creatinivorum</name>
    <dbReference type="NCBI Taxonomy" id="106004"/>
    <lineage>
        <taxon>Eukaryota</taxon>
        <taxon>Fungi</taxon>
        <taxon>Dikarya</taxon>
        <taxon>Basidiomycota</taxon>
        <taxon>Pucciniomycotina</taxon>
        <taxon>Microbotryomycetes</taxon>
        <taxon>Leucosporidiales</taxon>
        <taxon>Leucosporidium</taxon>
    </lineage>
</organism>
<dbReference type="PANTHER" id="PTHR42699:SF1">
    <property type="entry name" value="CYSTATHIONINE GAMMA-SYNTHASE-RELATED"/>
    <property type="match status" value="1"/>
</dbReference>
<dbReference type="Gene3D" id="3.40.640.10">
    <property type="entry name" value="Type I PLP-dependent aspartate aminotransferase-like (Major domain)"/>
    <property type="match status" value="1"/>
</dbReference>
<dbReference type="FunCoup" id="A0A1Y2G444">
    <property type="interactions" value="116"/>
</dbReference>
<comment type="caution">
    <text evidence="4">The sequence shown here is derived from an EMBL/GenBank/DDBJ whole genome shotgun (WGS) entry which is preliminary data.</text>
</comment>
<dbReference type="Proteomes" id="UP000193467">
    <property type="component" value="Unassembled WGS sequence"/>
</dbReference>
<evidence type="ECO:0000313" key="4">
    <source>
        <dbReference type="EMBL" id="ORY92695.1"/>
    </source>
</evidence>
<protein>
    <submittedName>
        <fullName evidence="4">Putative cystathionine gamma-synthase</fullName>
    </submittedName>
</protein>